<dbReference type="EMBL" id="CADCXV010000692">
    <property type="protein sequence ID" value="CAB0032875.1"/>
    <property type="molecule type" value="Genomic_DNA"/>
</dbReference>
<sequence>TANFLTQREKIRRPLSHKIYWTNLLIFYTLLEYIMDKLHTDTAEILHTEATVYNNAGAGEDRSIVLVRVAVAAASYQPARHSSTHLSSSLFRSRLRTSPEKRFQSRWIYVCVCIFEGASASHHNRTTPLLSYMLLCDNIATNKRRTCRQASHVIRRATRANATSVSFASTLEAARIRNVSLQSISSHLTLHASLLLYGLRVRGHWCAIKTTPTPRPNLIEATTRTTVHLSGRRNKCASLGPTRWTSWQSSTIKSSSRGADKICSGSSSIAMNSWMFNDQVNVNTQLWHPHQDRPEATRVRLNRGWAASLSPARTCATHYTYIRRPLHLSLTRKNIVQAFNTDILAVFFMLTTTPLLAPPFLLNWCHGQPTAVAVAAEDLSHKQPRLCGRGKCASIYRGLSCSLGLIECLGHKAFGAQQHSKPQTLTLRSGARDCLNEATWIVSESARGAPTSDDSREVFRVSRVSFGTSSVRPSNGFSCRSGTSCDVDASPVRKSLDLVRRFISKILNLTHIYFRNKVLCINVTYFCFAHEERIQHAEKRAKMIEQLPIYIHLNGSQLPTLCAYITALSREKQKSSRARIRERTYEQRRESKICCESERSSSVRVERDILGDVYVGLTSTVRVVRSYIVRVKSASSGTSRPECVKENQWIQRPSRTQGQPGVGLDQEKISISCGESGGPAFGRCVCESYAPTCSPGLRSSRLPSTGPDTLKKSEKIQVVYTNKFTHVRGVLTFLRVTDTDSGSDRITISRSPRRGLTRLAIDGAQHSHDEVRSENHTHKRAPDAGAKAQQERMMAPEARTTLTR</sequence>
<name>A0A6H5IDD4_9HYME</name>
<organism evidence="2 3">
    <name type="scientific">Trichogramma brassicae</name>
    <dbReference type="NCBI Taxonomy" id="86971"/>
    <lineage>
        <taxon>Eukaryota</taxon>
        <taxon>Metazoa</taxon>
        <taxon>Ecdysozoa</taxon>
        <taxon>Arthropoda</taxon>
        <taxon>Hexapoda</taxon>
        <taxon>Insecta</taxon>
        <taxon>Pterygota</taxon>
        <taxon>Neoptera</taxon>
        <taxon>Endopterygota</taxon>
        <taxon>Hymenoptera</taxon>
        <taxon>Apocrita</taxon>
        <taxon>Proctotrupomorpha</taxon>
        <taxon>Chalcidoidea</taxon>
        <taxon>Trichogrammatidae</taxon>
        <taxon>Trichogramma</taxon>
    </lineage>
</organism>
<evidence type="ECO:0000256" key="1">
    <source>
        <dbReference type="SAM" id="MobiDB-lite"/>
    </source>
</evidence>
<proteinExistence type="predicted"/>
<feature type="compositionally biased region" description="Basic and acidic residues" evidence="1">
    <location>
        <begin position="765"/>
        <end position="782"/>
    </location>
</feature>
<gene>
    <name evidence="2" type="ORF">TBRA_LOCUS4799</name>
</gene>
<reference evidence="2 3" key="1">
    <citation type="submission" date="2020-02" db="EMBL/GenBank/DDBJ databases">
        <authorList>
            <person name="Ferguson B K."/>
        </authorList>
    </citation>
    <scope>NUCLEOTIDE SEQUENCE [LARGE SCALE GENOMIC DNA]</scope>
</reference>
<dbReference type="Proteomes" id="UP000479190">
    <property type="component" value="Unassembled WGS sequence"/>
</dbReference>
<dbReference type="AlphaFoldDB" id="A0A6H5IDD4"/>
<keyword evidence="3" id="KW-1185">Reference proteome</keyword>
<evidence type="ECO:0000313" key="3">
    <source>
        <dbReference type="Proteomes" id="UP000479190"/>
    </source>
</evidence>
<protein>
    <submittedName>
        <fullName evidence="2">Uncharacterized protein</fullName>
    </submittedName>
</protein>
<accession>A0A6H5IDD4</accession>
<feature type="region of interest" description="Disordered" evidence="1">
    <location>
        <begin position="764"/>
        <end position="804"/>
    </location>
</feature>
<evidence type="ECO:0000313" key="2">
    <source>
        <dbReference type="EMBL" id="CAB0032875.1"/>
    </source>
</evidence>
<feature type="non-terminal residue" evidence="2">
    <location>
        <position position="1"/>
    </location>
</feature>